<dbReference type="EMBL" id="QUNO01000007">
    <property type="protein sequence ID" value="REH46110.1"/>
    <property type="molecule type" value="Genomic_DNA"/>
</dbReference>
<dbReference type="Proteomes" id="UP000256269">
    <property type="component" value="Unassembled WGS sequence"/>
</dbReference>
<protein>
    <submittedName>
        <fullName evidence="1">S-adenosyl methyltransferase</fullName>
    </submittedName>
</protein>
<dbReference type="GO" id="GO:0008168">
    <property type="term" value="F:methyltransferase activity"/>
    <property type="evidence" value="ECO:0007669"/>
    <property type="project" value="UniProtKB-KW"/>
</dbReference>
<dbReference type="RefSeq" id="WP_394467864.1">
    <property type="nucleotide sequence ID" value="NZ_CP144375.1"/>
</dbReference>
<dbReference type="GO" id="GO:0032259">
    <property type="term" value="P:methylation"/>
    <property type="evidence" value="ECO:0007669"/>
    <property type="project" value="UniProtKB-KW"/>
</dbReference>
<dbReference type="InterPro" id="IPR029063">
    <property type="entry name" value="SAM-dependent_MTases_sf"/>
</dbReference>
<keyword evidence="1" id="KW-0489">Methyltransferase</keyword>
<sequence>MGENASRPVPWVVDLSRPSPSRVYDYLIGGACNFAVDREWAERAIEQMPWLRAAARSNRMFLRRAVFACAEAGVRQYLDLGSGIPTGESVHQMARRVLPDSRVVYVDNEEVAVAHSMLTLAGIAGVGIVEADMRHVGAVLRAPVTRRLLDFDEPIGLLMTASLYYLPDADEVAAMVAHYKALLAPGSHVVLSHATLDRRRRDMLELGAVLEMTKSLTSSATARSREWIAALLDGLEVLDPGLVYTSSWRPESLRQEGDTPWHDSMLAAVARKE</sequence>
<keyword evidence="2" id="KW-1185">Reference proteome</keyword>
<reference evidence="1 2" key="1">
    <citation type="submission" date="2018-08" db="EMBL/GenBank/DDBJ databases">
        <title>Genomic Encyclopedia of Archaeal and Bacterial Type Strains, Phase II (KMG-II): from individual species to whole genera.</title>
        <authorList>
            <person name="Goeker M."/>
        </authorList>
    </citation>
    <scope>NUCLEOTIDE SEQUENCE [LARGE SCALE GENOMIC DNA]</scope>
    <source>
        <strain evidence="1 2">DSM 45791</strain>
    </source>
</reference>
<dbReference type="Gene3D" id="3.40.50.150">
    <property type="entry name" value="Vaccinia Virus protein VP39"/>
    <property type="match status" value="1"/>
</dbReference>
<evidence type="ECO:0000313" key="1">
    <source>
        <dbReference type="EMBL" id="REH46110.1"/>
    </source>
</evidence>
<comment type="caution">
    <text evidence="1">The sequence shown here is derived from an EMBL/GenBank/DDBJ whole genome shotgun (WGS) entry which is preliminary data.</text>
</comment>
<dbReference type="SUPFAM" id="SSF53335">
    <property type="entry name" value="S-adenosyl-L-methionine-dependent methyltransferases"/>
    <property type="match status" value="1"/>
</dbReference>
<dbReference type="Pfam" id="PF04672">
    <property type="entry name" value="Methyltransf_19"/>
    <property type="match status" value="1"/>
</dbReference>
<proteinExistence type="predicted"/>
<accession>A0A3E0HID0</accession>
<evidence type="ECO:0000313" key="2">
    <source>
        <dbReference type="Proteomes" id="UP000256269"/>
    </source>
</evidence>
<organism evidence="1 2">
    <name type="scientific">Kutzneria buriramensis</name>
    <dbReference type="NCBI Taxonomy" id="1045776"/>
    <lineage>
        <taxon>Bacteria</taxon>
        <taxon>Bacillati</taxon>
        <taxon>Actinomycetota</taxon>
        <taxon>Actinomycetes</taxon>
        <taxon>Pseudonocardiales</taxon>
        <taxon>Pseudonocardiaceae</taxon>
        <taxon>Kutzneria</taxon>
    </lineage>
</organism>
<keyword evidence="1" id="KW-0808">Transferase</keyword>
<gene>
    <name evidence="1" type="ORF">BCF44_107243</name>
</gene>
<dbReference type="InterPro" id="IPR006764">
    <property type="entry name" value="SAM_dep_MeTrfase_SAV2177_type"/>
</dbReference>
<name>A0A3E0HID0_9PSEU</name>
<dbReference type="AlphaFoldDB" id="A0A3E0HID0"/>
<dbReference type="PIRSF" id="PIRSF017393">
    <property type="entry name" value="MTase_SAV2177"/>
    <property type="match status" value="1"/>
</dbReference>